<protein>
    <submittedName>
        <fullName evidence="8">SHFL-like protein</fullName>
    </submittedName>
</protein>
<comment type="similarity">
    <text evidence="3">Belongs to the SHFL family.</text>
</comment>
<organism evidence="8 9">
    <name type="scientific">Mya arenaria</name>
    <name type="common">Soft-shell clam</name>
    <dbReference type="NCBI Taxonomy" id="6604"/>
    <lineage>
        <taxon>Eukaryota</taxon>
        <taxon>Metazoa</taxon>
        <taxon>Spiralia</taxon>
        <taxon>Lophotrochozoa</taxon>
        <taxon>Mollusca</taxon>
        <taxon>Bivalvia</taxon>
        <taxon>Autobranchia</taxon>
        <taxon>Heteroconchia</taxon>
        <taxon>Euheterodonta</taxon>
        <taxon>Imparidentia</taxon>
        <taxon>Neoheterodontei</taxon>
        <taxon>Myida</taxon>
        <taxon>Myoidea</taxon>
        <taxon>Myidae</taxon>
        <taxon>Mya</taxon>
    </lineage>
</organism>
<reference evidence="8" key="1">
    <citation type="submission" date="2022-11" db="EMBL/GenBank/DDBJ databases">
        <title>Centuries of genome instability and evolution in soft-shell clam transmissible cancer (bioRxiv).</title>
        <authorList>
            <person name="Hart S.F.M."/>
            <person name="Yonemitsu M.A."/>
            <person name="Giersch R.M."/>
            <person name="Beal B.F."/>
            <person name="Arriagada G."/>
            <person name="Davis B.W."/>
            <person name="Ostrander E.A."/>
            <person name="Goff S.P."/>
            <person name="Metzger M.J."/>
        </authorList>
    </citation>
    <scope>NUCLEOTIDE SEQUENCE</scope>
    <source>
        <strain evidence="8">MELC-2E11</strain>
        <tissue evidence="8">Siphon/mantle</tissue>
    </source>
</reference>
<keyword evidence="6" id="KW-0539">Nucleus</keyword>
<evidence type="ECO:0000256" key="3">
    <source>
        <dbReference type="ARBA" id="ARBA00005469"/>
    </source>
</evidence>
<feature type="region of interest" description="Disordered" evidence="7">
    <location>
        <begin position="283"/>
        <end position="307"/>
    </location>
</feature>
<evidence type="ECO:0000256" key="5">
    <source>
        <dbReference type="ARBA" id="ARBA00022884"/>
    </source>
</evidence>
<dbReference type="PANTHER" id="PTHR16135:SF2">
    <property type="entry name" value="SHIFTLESS ANTIVIRAL INHIBITOR OF RIBOSOMAL FRAMESHIFTING PROTEIN"/>
    <property type="match status" value="1"/>
</dbReference>
<evidence type="ECO:0000313" key="9">
    <source>
        <dbReference type="Proteomes" id="UP001164746"/>
    </source>
</evidence>
<evidence type="ECO:0000256" key="1">
    <source>
        <dbReference type="ARBA" id="ARBA00004123"/>
    </source>
</evidence>
<dbReference type="PANTHER" id="PTHR16135">
    <property type="entry name" value="REPRESSOR OF YIELD OF DENV PROTEIN"/>
    <property type="match status" value="1"/>
</dbReference>
<gene>
    <name evidence="8" type="ORF">MAR_024826</name>
</gene>
<evidence type="ECO:0000256" key="2">
    <source>
        <dbReference type="ARBA" id="ARBA00004331"/>
    </source>
</evidence>
<evidence type="ECO:0000256" key="4">
    <source>
        <dbReference type="ARBA" id="ARBA00022490"/>
    </source>
</evidence>
<keyword evidence="9" id="KW-1185">Reference proteome</keyword>
<keyword evidence="4" id="KW-0963">Cytoplasm</keyword>
<dbReference type="EMBL" id="CP111014">
    <property type="protein sequence ID" value="WAR00454.1"/>
    <property type="molecule type" value="Genomic_DNA"/>
</dbReference>
<dbReference type="Proteomes" id="UP001164746">
    <property type="component" value="Chromosome 3"/>
</dbReference>
<name>A0ABY7DWI5_MYAAR</name>
<dbReference type="Pfam" id="PF15135">
    <property type="entry name" value="UPF0515"/>
    <property type="match status" value="1"/>
</dbReference>
<accession>A0ABY7DWI5</accession>
<proteinExistence type="inferred from homology"/>
<keyword evidence="5" id="KW-0694">RNA-binding</keyword>
<dbReference type="InterPro" id="IPR026795">
    <property type="entry name" value="SHFL"/>
</dbReference>
<evidence type="ECO:0000313" key="8">
    <source>
        <dbReference type="EMBL" id="WAR00454.1"/>
    </source>
</evidence>
<evidence type="ECO:0000256" key="7">
    <source>
        <dbReference type="SAM" id="MobiDB-lite"/>
    </source>
</evidence>
<comment type="subcellular location">
    <subcellularLocation>
        <location evidence="2">Cytoplasm</location>
        <location evidence="2">Cytoplasmic ribonucleoprotein granule</location>
    </subcellularLocation>
    <subcellularLocation>
        <location evidence="1">Nucleus</location>
    </subcellularLocation>
</comment>
<sequence length="307" mass="34751">MAMADGSPPPLDEDWERIRAIRRFRELFHGRFTDAQGMVIVRHTGWNAEAAVTFVLDASPESLHSVLADSDASVTTEKRTVPCSITYACLPQWQEVTHVRRDTVLRDIARRYAVTAEIRQFTCQECDNMWWRKVPTRKPVGRCHLCWGKFDPLPRNKEFGWAKFICVCGNEFHAFGAMDIFALGHGMSGKSKSMCYVCMQTLCEPVEILPPLRGRMRENGRARRRYTHRCTAYNCYNRYDPAPGEPVVPVCVHPNSLEHKVIEPSPDHVSTGSTVKTFLTQDELAPPHAPYEPSLASIPDDSGDDNA</sequence>
<evidence type="ECO:0000256" key="6">
    <source>
        <dbReference type="ARBA" id="ARBA00023242"/>
    </source>
</evidence>